<evidence type="ECO:0000313" key="3">
    <source>
        <dbReference type="Proteomes" id="UP001177670"/>
    </source>
</evidence>
<dbReference type="Proteomes" id="UP001177670">
    <property type="component" value="Unassembled WGS sequence"/>
</dbReference>
<evidence type="ECO:0000313" key="2">
    <source>
        <dbReference type="EMBL" id="KAK1120585.1"/>
    </source>
</evidence>
<feature type="compositionally biased region" description="Basic and acidic residues" evidence="1">
    <location>
        <begin position="179"/>
        <end position="199"/>
    </location>
</feature>
<proteinExistence type="predicted"/>
<sequence>MLLKEADTSEGWVKRLADDYRTLRQPSSRSSFIPIGDQNSTASWFGILDSGNLRLDFDDSDEFYILTVFQILRIWPKKVLSAFDDFKFQNDSEFCVQRATGFRIPGNFLVQKFRNLPRSPPGDTGFKWKYSISHSIRLRVCSGTKRNFRTAFVTPRQRVKGHAVEKALARNMSMSDMKLPPRDRTRETVCQRSHTRDISGNRGQPPTRKVPRRNVDKGRGNVRSKPGQMTRETTRANL</sequence>
<protein>
    <submittedName>
        <fullName evidence="2">Uncharacterized protein</fullName>
    </submittedName>
</protein>
<reference evidence="2" key="1">
    <citation type="submission" date="2021-10" db="EMBL/GenBank/DDBJ databases">
        <title>Melipona bicolor Genome sequencing and assembly.</title>
        <authorList>
            <person name="Araujo N.S."/>
            <person name="Arias M.C."/>
        </authorList>
    </citation>
    <scope>NUCLEOTIDE SEQUENCE</scope>
    <source>
        <strain evidence="2">USP_2M_L1-L4_2017</strain>
        <tissue evidence="2">Whole body</tissue>
    </source>
</reference>
<dbReference type="AlphaFoldDB" id="A0AA40FKY9"/>
<evidence type="ECO:0000256" key="1">
    <source>
        <dbReference type="SAM" id="MobiDB-lite"/>
    </source>
</evidence>
<gene>
    <name evidence="2" type="ORF">K0M31_012191</name>
</gene>
<accession>A0AA40FKY9</accession>
<organism evidence="2 3">
    <name type="scientific">Melipona bicolor</name>
    <dbReference type="NCBI Taxonomy" id="60889"/>
    <lineage>
        <taxon>Eukaryota</taxon>
        <taxon>Metazoa</taxon>
        <taxon>Ecdysozoa</taxon>
        <taxon>Arthropoda</taxon>
        <taxon>Hexapoda</taxon>
        <taxon>Insecta</taxon>
        <taxon>Pterygota</taxon>
        <taxon>Neoptera</taxon>
        <taxon>Endopterygota</taxon>
        <taxon>Hymenoptera</taxon>
        <taxon>Apocrita</taxon>
        <taxon>Aculeata</taxon>
        <taxon>Apoidea</taxon>
        <taxon>Anthophila</taxon>
        <taxon>Apidae</taxon>
        <taxon>Melipona</taxon>
    </lineage>
</organism>
<keyword evidence="3" id="KW-1185">Reference proteome</keyword>
<feature type="region of interest" description="Disordered" evidence="1">
    <location>
        <begin position="170"/>
        <end position="238"/>
    </location>
</feature>
<dbReference type="EMBL" id="JAHYIQ010000030">
    <property type="protein sequence ID" value="KAK1120585.1"/>
    <property type="molecule type" value="Genomic_DNA"/>
</dbReference>
<comment type="caution">
    <text evidence="2">The sequence shown here is derived from an EMBL/GenBank/DDBJ whole genome shotgun (WGS) entry which is preliminary data.</text>
</comment>
<name>A0AA40FKY9_9HYME</name>